<accession>A0A2T4A154</accession>
<evidence type="ECO:0008006" key="4">
    <source>
        <dbReference type="Google" id="ProtNLM"/>
    </source>
</evidence>
<dbReference type="EMBL" id="KZ679687">
    <property type="protein sequence ID" value="PTB50703.1"/>
    <property type="molecule type" value="Genomic_DNA"/>
</dbReference>
<protein>
    <recommendedName>
        <fullName evidence="4">Secreted protein</fullName>
    </recommendedName>
</protein>
<evidence type="ECO:0000313" key="2">
    <source>
        <dbReference type="EMBL" id="PTB50703.1"/>
    </source>
</evidence>
<gene>
    <name evidence="2" type="ORF">M431DRAFT_244374</name>
</gene>
<dbReference type="RefSeq" id="XP_024770380.1">
    <property type="nucleotide sequence ID" value="XM_024913736.1"/>
</dbReference>
<dbReference type="Proteomes" id="UP000241690">
    <property type="component" value="Unassembled WGS sequence"/>
</dbReference>
<evidence type="ECO:0000313" key="3">
    <source>
        <dbReference type="Proteomes" id="UP000241690"/>
    </source>
</evidence>
<keyword evidence="3" id="KW-1185">Reference proteome</keyword>
<sequence length="124" mass="14161">MWLALLLSAWFCCLCCVYAHTSLSFPFGLVLSSHRLDYCSEFCYRTLLIFIFLTTNSPCASANLATITPLLLDTRSGTQVPSTHTLLPVCFDRSDGQFRRHSPLHWRIAMHVPAYVDRQYLILT</sequence>
<organism evidence="2 3">
    <name type="scientific">Trichoderma harzianum CBS 226.95</name>
    <dbReference type="NCBI Taxonomy" id="983964"/>
    <lineage>
        <taxon>Eukaryota</taxon>
        <taxon>Fungi</taxon>
        <taxon>Dikarya</taxon>
        <taxon>Ascomycota</taxon>
        <taxon>Pezizomycotina</taxon>
        <taxon>Sordariomycetes</taxon>
        <taxon>Hypocreomycetidae</taxon>
        <taxon>Hypocreales</taxon>
        <taxon>Hypocreaceae</taxon>
        <taxon>Trichoderma</taxon>
    </lineage>
</organism>
<dbReference type="AlphaFoldDB" id="A0A2T4A154"/>
<dbReference type="GeneID" id="36622299"/>
<keyword evidence="1" id="KW-0732">Signal</keyword>
<evidence type="ECO:0000256" key="1">
    <source>
        <dbReference type="SAM" id="SignalP"/>
    </source>
</evidence>
<proteinExistence type="predicted"/>
<feature type="signal peptide" evidence="1">
    <location>
        <begin position="1"/>
        <end position="19"/>
    </location>
</feature>
<reference evidence="2 3" key="1">
    <citation type="submission" date="2016-07" db="EMBL/GenBank/DDBJ databases">
        <title>Multiple horizontal gene transfer events from other fungi enriched the ability of initially mycotrophic Trichoderma (Ascomycota) to feed on dead plant biomass.</title>
        <authorList>
            <consortium name="DOE Joint Genome Institute"/>
            <person name="Aerts A."/>
            <person name="Atanasova L."/>
            <person name="Chenthamara K."/>
            <person name="Zhang J."/>
            <person name="Grujic M."/>
            <person name="Henrissat B."/>
            <person name="Kuo A."/>
            <person name="Salamov A."/>
            <person name="Lipzen A."/>
            <person name="Labutti K."/>
            <person name="Barry K."/>
            <person name="Miao Y."/>
            <person name="Rahimi M.J."/>
            <person name="Shen Q."/>
            <person name="Grigoriev I.V."/>
            <person name="Kubicek C.P."/>
            <person name="Druzhinina I.S."/>
        </authorList>
    </citation>
    <scope>NUCLEOTIDE SEQUENCE [LARGE SCALE GENOMIC DNA]</scope>
    <source>
        <strain evidence="2 3">CBS 226.95</strain>
    </source>
</reference>
<name>A0A2T4A154_TRIHA</name>
<feature type="chain" id="PRO_5015673310" description="Secreted protein" evidence="1">
    <location>
        <begin position="20"/>
        <end position="124"/>
    </location>
</feature>